<evidence type="ECO:0000259" key="3">
    <source>
        <dbReference type="Pfam" id="PF18133"/>
    </source>
</evidence>
<dbReference type="InterPro" id="IPR005225">
    <property type="entry name" value="Small_GTP-bd"/>
</dbReference>
<dbReference type="EMBL" id="BSDE01000008">
    <property type="protein sequence ID" value="GLH74779.1"/>
    <property type="molecule type" value="Genomic_DNA"/>
</dbReference>
<organism evidence="4 5">
    <name type="scientific">Geothrix limicola</name>
    <dbReference type="NCBI Taxonomy" id="2927978"/>
    <lineage>
        <taxon>Bacteria</taxon>
        <taxon>Pseudomonadati</taxon>
        <taxon>Acidobacteriota</taxon>
        <taxon>Holophagae</taxon>
        <taxon>Holophagales</taxon>
        <taxon>Holophagaceae</taxon>
        <taxon>Geothrix</taxon>
    </lineage>
</organism>
<dbReference type="Gene3D" id="3.40.50.11420">
    <property type="match status" value="1"/>
</dbReference>
<proteinExistence type="predicted"/>
<comment type="caution">
    <text evidence="4">The sequence shown here is derived from an EMBL/GenBank/DDBJ whole genome shotgun (WGS) entry which is preliminary data.</text>
</comment>
<dbReference type="NCBIfam" id="TIGR00231">
    <property type="entry name" value="small_GTP"/>
    <property type="match status" value="1"/>
</dbReference>
<accession>A0ABQ5QJM5</accession>
<gene>
    <name evidence="4" type="ORF">GETHLI_32810</name>
</gene>
<dbReference type="PANTHER" id="PTHR42714">
    <property type="entry name" value="TRNA MODIFICATION GTPASE GTPBP3"/>
    <property type="match status" value="1"/>
</dbReference>
<dbReference type="PRINTS" id="PR00326">
    <property type="entry name" value="GTP1OBG"/>
</dbReference>
<dbReference type="InterPro" id="IPR027417">
    <property type="entry name" value="P-loop_NTPase"/>
</dbReference>
<protein>
    <submittedName>
        <fullName evidence="4">GTP-binding protein</fullName>
    </submittedName>
</protein>
<dbReference type="Gene3D" id="3.40.50.300">
    <property type="entry name" value="P-loop containing nucleotide triphosphate hydrolases"/>
    <property type="match status" value="1"/>
</dbReference>
<sequence>MCSAEMQPAPRSIRLHIGLFGRRNVGKSSLLNALTRQQVSIVSPEAGTTTDPVEKPMELLPLGPVLFVDTAGLDDEGALGAARMSRSRAVLDRVDLGILVAESGVWGPFEAGLLAELSARRIPTVVALNKSDLASPRDLPATVLQNMDGTPVIAVSALHGQGIDRLREALLRAAPEGHFDSRHLISDLVPPGEVAVLVMPIDSSAPKGRLILPQVMAVRDVLDGAGLALVVQARELPQALSALKGNPALVVTDSQAFQSVARDVPDAVPMTSFSILMSRFQGDLAAQVRGTLAIENLRGGDRVLVAEGCTHHPTEEDIGRVKLPRWLNEKVGAPLHFDTIQGRDFPSDLSPYKLVVHCGNCMGNRREMLSRIHRCEAAGVPITNYGLAIAYSFGIFDRALRPFPEVEGFLHACRA</sequence>
<dbReference type="InterPro" id="IPR023873">
    <property type="entry name" value="FeFe-hyd_GTPase_HydF"/>
</dbReference>
<dbReference type="NCBIfam" id="TIGR03918">
    <property type="entry name" value="GTP_HydF"/>
    <property type="match status" value="1"/>
</dbReference>
<feature type="domain" description="Hydrogen maturase F tetramerization" evidence="3">
    <location>
        <begin position="288"/>
        <end position="402"/>
    </location>
</feature>
<feature type="domain" description="Hydrogen maturase F dimerization" evidence="2">
    <location>
        <begin position="184"/>
        <end position="282"/>
    </location>
</feature>
<evidence type="ECO:0000313" key="5">
    <source>
        <dbReference type="Proteomes" id="UP001165069"/>
    </source>
</evidence>
<dbReference type="Pfam" id="PF01926">
    <property type="entry name" value="MMR_HSR1"/>
    <property type="match status" value="1"/>
</dbReference>
<dbReference type="Pfam" id="PF18133">
    <property type="entry name" value="HydF_tetramer"/>
    <property type="match status" value="1"/>
</dbReference>
<dbReference type="SUPFAM" id="SSF52540">
    <property type="entry name" value="P-loop containing nucleoside triphosphate hydrolases"/>
    <property type="match status" value="1"/>
</dbReference>
<dbReference type="Pfam" id="PF18128">
    <property type="entry name" value="HydF_dimer"/>
    <property type="match status" value="1"/>
</dbReference>
<reference evidence="4 5" key="1">
    <citation type="journal article" date="2023" name="Antonie Van Leeuwenhoek">
        <title>Mesoterricola silvestris gen. nov., sp. nov., Mesoterricola sediminis sp. nov., Geothrix oryzae sp. nov., Geothrix edaphica sp. nov., Geothrix rubra sp. nov., and Geothrix limicola sp. nov., six novel members of Acidobacteriota isolated from soils.</title>
        <authorList>
            <person name="Itoh H."/>
            <person name="Sugisawa Y."/>
            <person name="Mise K."/>
            <person name="Xu Z."/>
            <person name="Kuniyasu M."/>
            <person name="Ushijima N."/>
            <person name="Kawano K."/>
            <person name="Kobayashi E."/>
            <person name="Shiratori Y."/>
            <person name="Masuda Y."/>
            <person name="Senoo K."/>
        </authorList>
    </citation>
    <scope>NUCLEOTIDE SEQUENCE [LARGE SCALE GENOMIC DNA]</scope>
    <source>
        <strain evidence="4 5">Red804</strain>
    </source>
</reference>
<dbReference type="Proteomes" id="UP001165069">
    <property type="component" value="Unassembled WGS sequence"/>
</dbReference>
<keyword evidence="5" id="KW-1185">Reference proteome</keyword>
<dbReference type="CDD" id="cd00880">
    <property type="entry name" value="Era_like"/>
    <property type="match status" value="1"/>
</dbReference>
<name>A0ABQ5QJM5_9BACT</name>
<evidence type="ECO:0000259" key="2">
    <source>
        <dbReference type="Pfam" id="PF18128"/>
    </source>
</evidence>
<dbReference type="InterPro" id="IPR006073">
    <property type="entry name" value="GTP-bd"/>
</dbReference>
<dbReference type="InterPro" id="IPR040644">
    <property type="entry name" value="HydF_tetramer"/>
</dbReference>
<evidence type="ECO:0000313" key="4">
    <source>
        <dbReference type="EMBL" id="GLH74779.1"/>
    </source>
</evidence>
<feature type="domain" description="G" evidence="1">
    <location>
        <begin position="17"/>
        <end position="130"/>
    </location>
</feature>
<dbReference type="InterPro" id="IPR041606">
    <property type="entry name" value="HydF_dimer"/>
</dbReference>
<evidence type="ECO:0000259" key="1">
    <source>
        <dbReference type="Pfam" id="PF01926"/>
    </source>
</evidence>
<dbReference type="Gene3D" id="3.40.50.11410">
    <property type="match status" value="1"/>
</dbReference>
<dbReference type="PANTHER" id="PTHR42714:SF6">
    <property type="entry name" value="TRANSLATION INITIATION FACTOR IF-2"/>
    <property type="match status" value="1"/>
</dbReference>